<dbReference type="HOGENOM" id="CLU_1230181_0_0_1"/>
<dbReference type="GeneID" id="18935213"/>
<accession>F4RTJ3</accession>
<dbReference type="Proteomes" id="UP000001072">
    <property type="component" value="Unassembled WGS sequence"/>
</dbReference>
<protein>
    <recommendedName>
        <fullName evidence="3">F-box domain-containing protein</fullName>
    </recommendedName>
</protein>
<evidence type="ECO:0000313" key="2">
    <source>
        <dbReference type="Proteomes" id="UP000001072"/>
    </source>
</evidence>
<evidence type="ECO:0000313" key="1">
    <source>
        <dbReference type="EMBL" id="EGG04327.1"/>
    </source>
</evidence>
<dbReference type="KEGG" id="mlr:MELLADRAFT_89486"/>
<proteinExistence type="predicted"/>
<keyword evidence="2" id="KW-1185">Reference proteome</keyword>
<name>F4RTJ3_MELLP</name>
<dbReference type="AlphaFoldDB" id="F4RTJ3"/>
<evidence type="ECO:0008006" key="3">
    <source>
        <dbReference type="Google" id="ProtNLM"/>
    </source>
</evidence>
<gene>
    <name evidence="1" type="ORF">MELLADRAFT_89486</name>
</gene>
<reference evidence="2" key="1">
    <citation type="journal article" date="2011" name="Proc. Natl. Acad. Sci. U.S.A.">
        <title>Obligate biotrophy features unraveled by the genomic analysis of rust fungi.</title>
        <authorList>
            <person name="Duplessis S."/>
            <person name="Cuomo C.A."/>
            <person name="Lin Y.-C."/>
            <person name="Aerts A."/>
            <person name="Tisserant E."/>
            <person name="Veneault-Fourrey C."/>
            <person name="Joly D.L."/>
            <person name="Hacquard S."/>
            <person name="Amselem J."/>
            <person name="Cantarel B.L."/>
            <person name="Chiu R."/>
            <person name="Coutinho P.M."/>
            <person name="Feau N."/>
            <person name="Field M."/>
            <person name="Frey P."/>
            <person name="Gelhaye E."/>
            <person name="Goldberg J."/>
            <person name="Grabherr M.G."/>
            <person name="Kodira C.D."/>
            <person name="Kohler A."/>
            <person name="Kuees U."/>
            <person name="Lindquist E.A."/>
            <person name="Lucas S.M."/>
            <person name="Mago R."/>
            <person name="Mauceli E."/>
            <person name="Morin E."/>
            <person name="Murat C."/>
            <person name="Pangilinan J.L."/>
            <person name="Park R."/>
            <person name="Pearson M."/>
            <person name="Quesneville H."/>
            <person name="Rouhier N."/>
            <person name="Sakthikumar S."/>
            <person name="Salamov A.A."/>
            <person name="Schmutz J."/>
            <person name="Selles B."/>
            <person name="Shapiro H."/>
            <person name="Tanguay P."/>
            <person name="Tuskan G.A."/>
            <person name="Henrissat B."/>
            <person name="Van de Peer Y."/>
            <person name="Rouze P."/>
            <person name="Ellis J.G."/>
            <person name="Dodds P.N."/>
            <person name="Schein J.E."/>
            <person name="Zhong S."/>
            <person name="Hamelin R.C."/>
            <person name="Grigoriev I.V."/>
            <person name="Szabo L.J."/>
            <person name="Martin F."/>
        </authorList>
    </citation>
    <scope>NUCLEOTIDE SEQUENCE [LARGE SCALE GENOMIC DNA]</scope>
    <source>
        <strain evidence="2">98AG31 / pathotype 3-4-7</strain>
    </source>
</reference>
<sequence length="225" mass="26428">MTTPERPLTTPAQYSLPFEITCRIVETYVSQLGSLPHDDQDTASDRTLFYSSTKELLRLRLVSKTWSQATVPFAFHTIRLSTSRSVQSMLKHWSSSIYAPRAQCPVKRLIIEGLAYLQPSDAKDSEKRSKKTMSNIYGRSSESDQAHWWKLTRVEINVYRFFWYFCKFTRGYKANETFKKVEHLRREQAIPSDRGAFRFKLISRSSLCYPQTRIFDDSMDRPRRI</sequence>
<dbReference type="RefSeq" id="XP_007412456.1">
    <property type="nucleotide sequence ID" value="XM_007412394.1"/>
</dbReference>
<organism evidence="2">
    <name type="scientific">Melampsora larici-populina (strain 98AG31 / pathotype 3-4-7)</name>
    <name type="common">Poplar leaf rust fungus</name>
    <dbReference type="NCBI Taxonomy" id="747676"/>
    <lineage>
        <taxon>Eukaryota</taxon>
        <taxon>Fungi</taxon>
        <taxon>Dikarya</taxon>
        <taxon>Basidiomycota</taxon>
        <taxon>Pucciniomycotina</taxon>
        <taxon>Pucciniomycetes</taxon>
        <taxon>Pucciniales</taxon>
        <taxon>Melampsoraceae</taxon>
        <taxon>Melampsora</taxon>
    </lineage>
</organism>
<dbReference type="InParanoid" id="F4RTJ3"/>
<dbReference type="EMBL" id="GL883119">
    <property type="protein sequence ID" value="EGG04327.1"/>
    <property type="molecule type" value="Genomic_DNA"/>
</dbReference>
<dbReference type="VEuPathDB" id="FungiDB:MELLADRAFT_89486"/>